<evidence type="ECO:0000313" key="2">
    <source>
        <dbReference type="Proteomes" id="UP001519344"/>
    </source>
</evidence>
<comment type="caution">
    <text evidence="1">The sequence shown here is derived from an EMBL/GenBank/DDBJ whole genome shotgun (WGS) entry which is preliminary data.</text>
</comment>
<keyword evidence="2" id="KW-1185">Reference proteome</keyword>
<name>A0ABS4HW05_9BACL</name>
<proteinExistence type="predicted"/>
<dbReference type="Proteomes" id="UP001519344">
    <property type="component" value="Unassembled WGS sequence"/>
</dbReference>
<dbReference type="InterPro" id="IPR046169">
    <property type="entry name" value="DUF6171"/>
</dbReference>
<reference evidence="1 2" key="1">
    <citation type="submission" date="2021-03" db="EMBL/GenBank/DDBJ databases">
        <title>Genomic Encyclopedia of Type Strains, Phase IV (KMG-IV): sequencing the most valuable type-strain genomes for metagenomic binning, comparative biology and taxonomic classification.</title>
        <authorList>
            <person name="Goeker M."/>
        </authorList>
    </citation>
    <scope>NUCLEOTIDE SEQUENCE [LARGE SCALE GENOMIC DNA]</scope>
    <source>
        <strain evidence="1 2">DSM 24950</strain>
    </source>
</reference>
<dbReference type="EMBL" id="JAGGKV010000004">
    <property type="protein sequence ID" value="MBP1962730.1"/>
    <property type="molecule type" value="Genomic_DNA"/>
</dbReference>
<protein>
    <submittedName>
        <fullName evidence="1">Uncharacterized protein</fullName>
    </submittedName>
</protein>
<accession>A0ABS4HW05</accession>
<dbReference type="Pfam" id="PF19668">
    <property type="entry name" value="DUF6171"/>
    <property type="match status" value="1"/>
</dbReference>
<organism evidence="1 2">
    <name type="scientific">Paenibacillus aceris</name>
    <dbReference type="NCBI Taxonomy" id="869555"/>
    <lineage>
        <taxon>Bacteria</taxon>
        <taxon>Bacillati</taxon>
        <taxon>Bacillota</taxon>
        <taxon>Bacilli</taxon>
        <taxon>Bacillales</taxon>
        <taxon>Paenibacillaceae</taxon>
        <taxon>Paenibacillus</taxon>
    </lineage>
</organism>
<evidence type="ECO:0000313" key="1">
    <source>
        <dbReference type="EMBL" id="MBP1962730.1"/>
    </source>
</evidence>
<sequence length="102" mass="11330">MFDNRACKGCREDFKITDAQIDRMLQAPMFQSDEVCVPESVYRERLSMCSQCPKLLSGNTCSLCGCIVRVAAKLKDKSCPYPGAVGWQRYTEKPKVTGAAPT</sequence>
<gene>
    <name evidence="1" type="ORF">J2Z65_001946</name>
</gene>
<dbReference type="RefSeq" id="WP_167053311.1">
    <property type="nucleotide sequence ID" value="NZ_JAAOZR010000006.1"/>
</dbReference>